<dbReference type="EMBL" id="FNND01000001">
    <property type="protein sequence ID" value="SDW01880.1"/>
    <property type="molecule type" value="Genomic_DNA"/>
</dbReference>
<evidence type="ECO:0000313" key="2">
    <source>
        <dbReference type="Proteomes" id="UP000182771"/>
    </source>
</evidence>
<reference evidence="1 2" key="1">
    <citation type="submission" date="2016-10" db="EMBL/GenBank/DDBJ databases">
        <authorList>
            <person name="Varghese N."/>
            <person name="Submissions S."/>
        </authorList>
    </citation>
    <scope>NUCLEOTIDE SEQUENCE [LARGE SCALE GENOMIC DNA]</scope>
    <source>
        <strain evidence="1 2">DSM 11449</strain>
    </source>
</reference>
<dbReference type="InterPro" id="IPR035996">
    <property type="entry name" value="4pyrrol_Methylase_sf"/>
</dbReference>
<evidence type="ECO:0000313" key="1">
    <source>
        <dbReference type="EMBL" id="SDW01880.1"/>
    </source>
</evidence>
<keyword evidence="1" id="KW-0489">Methyltransferase</keyword>
<dbReference type="Proteomes" id="UP000182771">
    <property type="component" value="Unassembled WGS sequence"/>
</dbReference>
<dbReference type="OrthoDB" id="7061662at2"/>
<keyword evidence="1" id="KW-0808">Transferase</keyword>
<dbReference type="Gene3D" id="3.30.950.10">
    <property type="entry name" value="Methyltransferase, Cobalt-precorrin-4 Transmethylase, Domain 2"/>
    <property type="match status" value="1"/>
</dbReference>
<name>A0A1H2Q474_9FLAO</name>
<dbReference type="GO" id="GO:0008168">
    <property type="term" value="F:methyltransferase activity"/>
    <property type="evidence" value="ECO:0007669"/>
    <property type="project" value="UniProtKB-KW"/>
</dbReference>
<keyword evidence="2" id="KW-1185">Reference proteome</keyword>
<dbReference type="Gene3D" id="3.40.1010.10">
    <property type="entry name" value="Cobalt-precorrin-4 Transmethylase, Domain 1"/>
    <property type="match status" value="1"/>
</dbReference>
<dbReference type="GO" id="GO:0032259">
    <property type="term" value="P:methylation"/>
    <property type="evidence" value="ECO:0007669"/>
    <property type="project" value="UniProtKB-KW"/>
</dbReference>
<dbReference type="RefSeq" id="WP_016419362.1">
    <property type="nucleotide sequence ID" value="NZ_FNND01000001.1"/>
</dbReference>
<proteinExistence type="predicted"/>
<dbReference type="InterPro" id="IPR008189">
    <property type="entry name" value="rRNA_ssu_MeTfrase_I"/>
</dbReference>
<organism evidence="1 2">
    <name type="scientific">Capnocytophaga granulosa</name>
    <dbReference type="NCBI Taxonomy" id="45242"/>
    <lineage>
        <taxon>Bacteria</taxon>
        <taxon>Pseudomonadati</taxon>
        <taxon>Bacteroidota</taxon>
        <taxon>Flavobacteriia</taxon>
        <taxon>Flavobacteriales</taxon>
        <taxon>Flavobacteriaceae</taxon>
        <taxon>Capnocytophaga</taxon>
    </lineage>
</organism>
<sequence length="237" mass="26425">MQEIGNLYLIPNLLGESEVSEVLPPRVREVVLHCKHFIVENAKNARHFIKQIAPKHPQGELELFVLNKYTLEEDKQQFLSPCLSGYPMGIISDAGCPAIADPGSDIVRLAHHKGIRVVPLVGPSSLLLSLMASGMNGQSFAFNGYLPIDKGERKSALKRLEKRAKEEQQSQLFIETPYRNEALLDEMLQLLSPQTSLCVATNVTLAGESIHTYTVGEWRGKRKGLQLDKQPTIFILL</sequence>
<comment type="caution">
    <text evidence="1">The sequence shown here is derived from an EMBL/GenBank/DDBJ whole genome shotgun (WGS) entry which is preliminary data.</text>
</comment>
<dbReference type="SUPFAM" id="SSF53790">
    <property type="entry name" value="Tetrapyrrole methylase"/>
    <property type="match status" value="1"/>
</dbReference>
<dbReference type="CDD" id="cd11649">
    <property type="entry name" value="RsmI_like"/>
    <property type="match status" value="1"/>
</dbReference>
<dbReference type="GeneID" id="85018094"/>
<dbReference type="InterPro" id="IPR014777">
    <property type="entry name" value="4pyrrole_Mease_sub1"/>
</dbReference>
<accession>A0A1H2Q474</accession>
<dbReference type="PANTHER" id="PTHR46111">
    <property type="entry name" value="RIBOSOMAL RNA SMALL SUBUNIT METHYLTRANSFERASE I"/>
    <property type="match status" value="1"/>
</dbReference>
<dbReference type="AlphaFoldDB" id="A0A1H2Q474"/>
<dbReference type="PIRSF" id="PIRSF005917">
    <property type="entry name" value="MTase_YraL"/>
    <property type="match status" value="1"/>
</dbReference>
<protein>
    <submittedName>
        <fullName evidence="1">16S rRNA (Cytidine1402-2'-O)-methyltransferase</fullName>
    </submittedName>
</protein>
<gene>
    <name evidence="1" type="ORF">SAMN05444420_10129</name>
</gene>
<dbReference type="InterPro" id="IPR014776">
    <property type="entry name" value="4pyrrole_Mease_sub2"/>
</dbReference>
<dbReference type="PANTHER" id="PTHR46111:SF2">
    <property type="entry name" value="SAM-DEPENDENT METHYLTRANSFERASE"/>
    <property type="match status" value="1"/>
</dbReference>